<feature type="compositionally biased region" description="Low complexity" evidence="6">
    <location>
        <begin position="55"/>
        <end position="69"/>
    </location>
</feature>
<dbReference type="GO" id="GO:0000917">
    <property type="term" value="P:division septum assembly"/>
    <property type="evidence" value="ECO:0007669"/>
    <property type="project" value="UniProtKB-KW"/>
</dbReference>
<dbReference type="AlphaFoldDB" id="A0A8I0DRU6"/>
<dbReference type="Gene3D" id="3.30.110.150">
    <property type="entry name" value="SepF-like protein"/>
    <property type="match status" value="1"/>
</dbReference>
<keyword evidence="1 5" id="KW-0132">Cell division</keyword>
<reference evidence="7 8" key="1">
    <citation type="submission" date="2020-08" db="EMBL/GenBank/DDBJ databases">
        <title>Genome public.</title>
        <authorList>
            <person name="Liu C."/>
            <person name="Sun Q."/>
        </authorList>
    </citation>
    <scope>NUCLEOTIDE SEQUENCE [LARGE SCALE GENOMIC DNA]</scope>
    <source>
        <strain evidence="7 8">NSJ-10</strain>
    </source>
</reference>
<evidence type="ECO:0000256" key="4">
    <source>
        <dbReference type="ARBA" id="ARBA00044936"/>
    </source>
</evidence>
<proteinExistence type="inferred from homology"/>
<evidence type="ECO:0000256" key="3">
    <source>
        <dbReference type="ARBA" id="ARBA00023306"/>
    </source>
</evidence>
<evidence type="ECO:0000256" key="5">
    <source>
        <dbReference type="HAMAP-Rule" id="MF_01197"/>
    </source>
</evidence>
<dbReference type="GO" id="GO:0005737">
    <property type="term" value="C:cytoplasm"/>
    <property type="evidence" value="ECO:0007669"/>
    <property type="project" value="UniProtKB-SubCell"/>
</dbReference>
<comment type="function">
    <text evidence="4 5">Cell division protein that is part of the divisome complex and is recruited early to the Z-ring. Probably stimulates Z-ring formation, perhaps through the cross-linking of FtsZ protofilaments. Its function overlaps with FtsA.</text>
</comment>
<dbReference type="EMBL" id="JACOOX010000003">
    <property type="protein sequence ID" value="MBC5662438.1"/>
    <property type="molecule type" value="Genomic_DNA"/>
</dbReference>
<dbReference type="RefSeq" id="WP_021943871.1">
    <property type="nucleotide sequence ID" value="NZ_JACOOX010000003.1"/>
</dbReference>
<dbReference type="HAMAP" id="MF_01197">
    <property type="entry name" value="SepF"/>
    <property type="match status" value="1"/>
</dbReference>
<dbReference type="InterPro" id="IPR038594">
    <property type="entry name" value="SepF-like_sf"/>
</dbReference>
<evidence type="ECO:0000313" key="7">
    <source>
        <dbReference type="EMBL" id="MBC5662438.1"/>
    </source>
</evidence>
<evidence type="ECO:0000313" key="8">
    <source>
        <dbReference type="Proteomes" id="UP000615234"/>
    </source>
</evidence>
<dbReference type="Pfam" id="PF04472">
    <property type="entry name" value="SepF"/>
    <property type="match status" value="1"/>
</dbReference>
<dbReference type="Proteomes" id="UP000615234">
    <property type="component" value="Unassembled WGS sequence"/>
</dbReference>
<dbReference type="PANTHER" id="PTHR35798:SF1">
    <property type="entry name" value="CELL DIVISION PROTEIN SEPF"/>
    <property type="match status" value="1"/>
</dbReference>
<keyword evidence="8" id="KW-1185">Reference proteome</keyword>
<sequence>MAKNGKKSFLDFFKVDESSDEYEDDLFEDDEYDDDDEEDFEEDYVPKTKAVNGRASSFTAASQTAAQPAKKQKFTKAARTSAPASSGNSKLVSFNNRSQGGSQQVFVIKPDEFDDAQMIIDHLKGGQAIVINMEGMELSTAQRIIDFIAGACYSLDGSLQAISGNIFIAAPADIYVSGDLREELLNDAFLSPELGKY</sequence>
<feature type="compositionally biased region" description="Polar residues" evidence="6">
    <location>
        <begin position="82"/>
        <end position="97"/>
    </location>
</feature>
<comment type="caution">
    <text evidence="7">The sequence shown here is derived from an EMBL/GenBank/DDBJ whole genome shotgun (WGS) entry which is preliminary data.</text>
</comment>
<dbReference type="InterPro" id="IPR007561">
    <property type="entry name" value="Cell_div_SepF/SepF-rel"/>
</dbReference>
<dbReference type="InterPro" id="IPR023052">
    <property type="entry name" value="Cell_div_SepF"/>
</dbReference>
<dbReference type="PANTHER" id="PTHR35798">
    <property type="entry name" value="CELL DIVISION PROTEIN SEPF"/>
    <property type="match status" value="1"/>
</dbReference>
<comment type="similarity">
    <text evidence="5">Belongs to the SepF family.</text>
</comment>
<keyword evidence="5" id="KW-0963">Cytoplasm</keyword>
<protein>
    <recommendedName>
        <fullName evidence="5">Cell division protein SepF</fullName>
    </recommendedName>
</protein>
<accession>A0A8I0DRU6</accession>
<gene>
    <name evidence="5" type="primary">sepF</name>
    <name evidence="7" type="ORF">H8S09_05945</name>
</gene>
<dbReference type="GO" id="GO:0043093">
    <property type="term" value="P:FtsZ-dependent cytokinesis"/>
    <property type="evidence" value="ECO:0007669"/>
    <property type="project" value="UniProtKB-UniRule"/>
</dbReference>
<comment type="subunit">
    <text evidence="5">Homodimer. Interacts with FtsZ.</text>
</comment>
<keyword evidence="2 5" id="KW-0717">Septation</keyword>
<feature type="compositionally biased region" description="Acidic residues" evidence="6">
    <location>
        <begin position="20"/>
        <end position="43"/>
    </location>
</feature>
<evidence type="ECO:0000256" key="6">
    <source>
        <dbReference type="SAM" id="MobiDB-lite"/>
    </source>
</evidence>
<evidence type="ECO:0000256" key="2">
    <source>
        <dbReference type="ARBA" id="ARBA00023210"/>
    </source>
</evidence>
<comment type="subcellular location">
    <subcellularLocation>
        <location evidence="5">Cytoplasm</location>
    </subcellularLocation>
    <text evidence="5">Localizes to the division site, in a FtsZ-dependent manner.</text>
</comment>
<keyword evidence="3 5" id="KW-0131">Cell cycle</keyword>
<feature type="region of interest" description="Disordered" evidence="6">
    <location>
        <begin position="20"/>
        <end position="97"/>
    </location>
</feature>
<organism evidence="7 8">
    <name type="scientific">Coprococcus hominis</name>
    <name type="common">ex Liu et al. 2022</name>
    <dbReference type="NCBI Taxonomy" id="2763039"/>
    <lineage>
        <taxon>Bacteria</taxon>
        <taxon>Bacillati</taxon>
        <taxon>Bacillota</taxon>
        <taxon>Clostridia</taxon>
        <taxon>Lachnospirales</taxon>
        <taxon>Lachnospiraceae</taxon>
        <taxon>Coprococcus</taxon>
    </lineage>
</organism>
<name>A0A8I0DRU6_9FIRM</name>
<evidence type="ECO:0000256" key="1">
    <source>
        <dbReference type="ARBA" id="ARBA00022618"/>
    </source>
</evidence>